<dbReference type="Pfam" id="PF23222">
    <property type="entry name" value="RRM_PARP14_1"/>
    <property type="match status" value="1"/>
</dbReference>
<dbReference type="CTD" id="101885359"/>
<dbReference type="InterPro" id="IPR052056">
    <property type="entry name" value="Mono-ARTD/PARP"/>
</dbReference>
<comment type="similarity">
    <text evidence="6">Belongs to the ARTD/PARP family.</text>
</comment>
<dbReference type="SUPFAM" id="SSF52949">
    <property type="entry name" value="Macro domain-like"/>
    <property type="match status" value="2"/>
</dbReference>
<sequence length="1375" mass="151117">MDEFVHSLFFEAKDLTSKEKEKIRRYFQIKRESGGGECGNIEKVGNNIYKISFKDKEVQERVLQKKQHVVSLPDGEQCLLTVTSSPEGPDQPSTSQFQACAKGNTKGLEKIFKPDVFLLYYLRDNPKANKLLIKQLEIIGCTVDLDFDEEEAVVRGDIEKGPGGASGGAAEKWELQVDQVFINLTDRYLCHHVFDQKEIKMLLQDSSFANDDIIVYKESGYAVVVGEVNDVNEKIAALEKNLPSRKTVPFVEKQFKLVEEEFDRETRARFPEVKILKGSEAIILEGPDEEVQSAAAKLDELIKKIKEKRVQLSTPLLTFLTSSGAIAKYRTRFQQSLRNPVSIDVGVQLVLSSLSSDALDEAEAALSRDLSVVTVQLQGAAAVPPDLDRVKEILNKAKNDANSSELRVDVSFIPGPSGTTKVRLVGYSEIVNQLKEVLHDYQVNHGATQEVLNLPNPELVDCFDKILDLIGMKRTKVTLTASQFPNPCVLLSGPRCHVQEAKQALTAALASLTYSTLTLDGPGPQRYFQTDGKVSKELVESSCQVIIREKQSVHSPNVVPRPRSISNTPSIALSTGLSSTASTSVVNKPGIKLIPGSLEDEQVNVLVVPMLGKQLRSTKVGSSLWTKAGDKLKSNFDSAAANCVVAPGDVLQVDGPPSLGCSKIFFIECLPWDGVRGKSAQALSNGLKTCLDICAQKRFSSVALPVIGPGIVLKFPLREAVQVLTNSVCQFGLSASAGSISNIHIVIKTGYPDSEECYHRVFKQLSSNMNQGGQAIFRPLTSDLDDVTMTMGGGVKLQLVFGDITNETTDVVVNSTDFTNFDCDGVCKDILTVAGPEVQALLEEANVSRGEFFVSEPGQFHCKSIFHVCGEKDAQVIEELVCSIIETCELSGFQSVAIPAICAGTGQLDPGVVAGAILRGINVSTSSGHLQSLTDIRLVLIKINVFLAFKEEAMQMFSTAVHNKASSPWLRSLPPLPPKPQPQPSVTADLSMLHTSSASQQSVFQFLGLSKKEVDDAMEKLKNQYQAQCLTQVFKKEELLNLTHEDMQDLMHLLETEGLHAKMDSHGSLTVSGLKDGVSQVMQMINGAVKSNLERKMTVKTEEDLYSRVAWCILGQSGNWERVPKTANRRLENKDVAAGIVDTQGILWRVNLLTMEATTSVGQKTKLKRLENLGDFTLPLYWDSMTADEGMKVVTLDPSTAEYRTVKEAFKRTVTQAVMKIERLQNVHLRRTYEAQKKHIADKNGDEGGAGEMLLYHGTTKDNCDSIMKTGFNRSFAGQNATHFGHGTYFAANANYSAQHTYSRPADDGSQLMFVARVLTGVYTQGHKDMKVPPPRNSQVPHDRYDSLVNATNNPSIFVVFHDNQAYPDYLITFK</sequence>
<dbReference type="InterPro" id="IPR057051">
    <property type="entry name" value="PARP14_RPM_1"/>
</dbReference>
<dbReference type="GO" id="GO:0005634">
    <property type="term" value="C:nucleus"/>
    <property type="evidence" value="ECO:0007669"/>
    <property type="project" value="UniProtKB-SubCell"/>
</dbReference>
<feature type="domain" description="Macro" evidence="9">
    <location>
        <begin position="784"/>
        <end position="965"/>
    </location>
</feature>
<dbReference type="Gene3D" id="3.90.228.10">
    <property type="match status" value="1"/>
</dbReference>
<name>A0A3B4ZWU4_9TELE</name>
<dbReference type="CDD" id="cd01439">
    <property type="entry name" value="TCCD_inducible_PARP_like"/>
    <property type="match status" value="1"/>
</dbReference>
<dbReference type="STRING" id="144197.ENSSPAP00000006192"/>
<keyword evidence="11" id="KW-1185">Reference proteome</keyword>
<evidence type="ECO:0000256" key="4">
    <source>
        <dbReference type="ARBA" id="ARBA00023027"/>
    </source>
</evidence>
<protein>
    <recommendedName>
        <fullName evidence="7">Poly [ADP-ribose] polymerase</fullName>
        <shortName evidence="7">PARP</shortName>
        <ecNumber evidence="7">2.4.2.-</ecNumber>
    </recommendedName>
</protein>
<dbReference type="GO" id="GO:0003950">
    <property type="term" value="F:NAD+ poly-ADP-ribosyltransferase activity"/>
    <property type="evidence" value="ECO:0007669"/>
    <property type="project" value="UniProtKB-UniRule"/>
</dbReference>
<gene>
    <name evidence="12" type="primary">LOC103360594</name>
</gene>
<accession>A0A3B4ZWU4</accession>
<comment type="subcellular location">
    <subcellularLocation>
        <location evidence="1">Nucleus</location>
    </subcellularLocation>
</comment>
<evidence type="ECO:0000313" key="10">
    <source>
        <dbReference type="Ensembl" id="ENSSPAP00000006192.1"/>
    </source>
</evidence>
<dbReference type="InterPro" id="IPR012677">
    <property type="entry name" value="Nucleotide-bd_a/b_plait_sf"/>
</dbReference>
<evidence type="ECO:0000256" key="5">
    <source>
        <dbReference type="ARBA" id="ARBA00023242"/>
    </source>
</evidence>
<evidence type="ECO:0000313" key="12">
    <source>
        <dbReference type="RefSeq" id="XP_008284620.1"/>
    </source>
</evidence>
<dbReference type="PROSITE" id="PS51059">
    <property type="entry name" value="PARP_CATALYTIC"/>
    <property type="match status" value="1"/>
</dbReference>
<dbReference type="PANTHER" id="PTHR14453:SF107">
    <property type="entry name" value="POLY [ADP-RIBOSE] POLYMERASE"/>
    <property type="match status" value="1"/>
</dbReference>
<organism evidence="10">
    <name type="scientific">Stegastes partitus</name>
    <name type="common">bicolor damselfish</name>
    <dbReference type="NCBI Taxonomy" id="144197"/>
    <lineage>
        <taxon>Eukaryota</taxon>
        <taxon>Metazoa</taxon>
        <taxon>Chordata</taxon>
        <taxon>Craniata</taxon>
        <taxon>Vertebrata</taxon>
        <taxon>Euteleostomi</taxon>
        <taxon>Actinopterygii</taxon>
        <taxon>Neopterygii</taxon>
        <taxon>Teleostei</taxon>
        <taxon>Neoteleostei</taxon>
        <taxon>Acanthomorphata</taxon>
        <taxon>Ovalentaria</taxon>
        <taxon>Pomacentridae</taxon>
        <taxon>Stegastes</taxon>
    </lineage>
</organism>
<keyword evidence="3 7" id="KW-0808">Transferase</keyword>
<evidence type="ECO:0000256" key="7">
    <source>
        <dbReference type="RuleBase" id="RU362114"/>
    </source>
</evidence>
<dbReference type="RefSeq" id="XP_008284620.1">
    <property type="nucleotide sequence ID" value="XM_008286398.1"/>
</dbReference>
<dbReference type="InterPro" id="IPR012317">
    <property type="entry name" value="Poly(ADP-ribose)pol_cat_dom"/>
</dbReference>
<reference evidence="12" key="2">
    <citation type="submission" date="2025-04" db="UniProtKB">
        <authorList>
            <consortium name="RefSeq"/>
        </authorList>
    </citation>
    <scope>IDENTIFICATION</scope>
</reference>
<dbReference type="Proteomes" id="UP000694891">
    <property type="component" value="Unplaced"/>
</dbReference>
<evidence type="ECO:0000256" key="3">
    <source>
        <dbReference type="ARBA" id="ARBA00022679"/>
    </source>
</evidence>
<evidence type="ECO:0000259" key="9">
    <source>
        <dbReference type="PROSITE" id="PS51154"/>
    </source>
</evidence>
<dbReference type="PANTHER" id="PTHR14453">
    <property type="entry name" value="PARP/ZINC FINGER CCCH TYPE DOMAIN CONTAINING PROTEIN"/>
    <property type="match status" value="1"/>
</dbReference>
<feature type="domain" description="Macro" evidence="9">
    <location>
        <begin position="578"/>
        <end position="766"/>
    </location>
</feature>
<dbReference type="FunFam" id="3.90.228.10:FF:000008">
    <property type="entry name" value="Poly [ADP-ribose] polymerase"/>
    <property type="match status" value="1"/>
</dbReference>
<dbReference type="PROSITE" id="PS51154">
    <property type="entry name" value="MACRO"/>
    <property type="match status" value="2"/>
</dbReference>
<dbReference type="SMART" id="SM00506">
    <property type="entry name" value="A1pp"/>
    <property type="match status" value="1"/>
</dbReference>
<proteinExistence type="inferred from homology"/>
<evidence type="ECO:0000259" key="8">
    <source>
        <dbReference type="PROSITE" id="PS51059"/>
    </source>
</evidence>
<dbReference type="Pfam" id="PF01661">
    <property type="entry name" value="Macro"/>
    <property type="match status" value="1"/>
</dbReference>
<feature type="domain" description="PARP catalytic" evidence="8">
    <location>
        <begin position="1178"/>
        <end position="1375"/>
    </location>
</feature>
<dbReference type="Gene3D" id="3.40.220.10">
    <property type="entry name" value="Leucine Aminopeptidase, subunit E, domain 1"/>
    <property type="match status" value="2"/>
</dbReference>
<dbReference type="Gene3D" id="3.30.70.330">
    <property type="match status" value="1"/>
</dbReference>
<dbReference type="GO" id="GO:1990404">
    <property type="term" value="F:NAD+-protein mono-ADP-ribosyltransferase activity"/>
    <property type="evidence" value="ECO:0007669"/>
    <property type="project" value="TreeGrafter"/>
</dbReference>
<evidence type="ECO:0000256" key="2">
    <source>
        <dbReference type="ARBA" id="ARBA00022676"/>
    </source>
</evidence>
<dbReference type="GO" id="GO:0010629">
    <property type="term" value="P:negative regulation of gene expression"/>
    <property type="evidence" value="ECO:0007669"/>
    <property type="project" value="TreeGrafter"/>
</dbReference>
<reference evidence="10" key="1">
    <citation type="submission" date="2023-09" db="UniProtKB">
        <authorList>
            <consortium name="Ensembl"/>
        </authorList>
    </citation>
    <scope>IDENTIFICATION</scope>
</reference>
<keyword evidence="4 7" id="KW-0520">NAD</keyword>
<dbReference type="Ensembl" id="ENSSPAT00000006317.1">
    <property type="protein sequence ID" value="ENSSPAP00000006192.1"/>
    <property type="gene ID" value="ENSSPAG00000004785.1"/>
</dbReference>
<keyword evidence="5" id="KW-0539">Nucleus</keyword>
<dbReference type="GO" id="GO:0070212">
    <property type="term" value="P:protein poly-ADP-ribosylation"/>
    <property type="evidence" value="ECO:0007669"/>
    <property type="project" value="TreeGrafter"/>
</dbReference>
<dbReference type="GeneTree" id="ENSGT00940000154311"/>
<dbReference type="OrthoDB" id="6133115at2759"/>
<dbReference type="InterPro" id="IPR043472">
    <property type="entry name" value="Macro_dom-like"/>
</dbReference>
<dbReference type="SUPFAM" id="SSF56399">
    <property type="entry name" value="ADP-ribosylation"/>
    <property type="match status" value="1"/>
</dbReference>
<dbReference type="GO" id="GO:0003714">
    <property type="term" value="F:transcription corepressor activity"/>
    <property type="evidence" value="ECO:0007669"/>
    <property type="project" value="TreeGrafter"/>
</dbReference>
<evidence type="ECO:0000256" key="6">
    <source>
        <dbReference type="ARBA" id="ARBA00024347"/>
    </source>
</evidence>
<evidence type="ECO:0000313" key="11">
    <source>
        <dbReference type="Proteomes" id="UP000694891"/>
    </source>
</evidence>
<dbReference type="Pfam" id="PF00644">
    <property type="entry name" value="PARP"/>
    <property type="match status" value="1"/>
</dbReference>
<keyword evidence="2 7" id="KW-0328">Glycosyltransferase</keyword>
<dbReference type="EC" id="2.4.2.-" evidence="7"/>
<dbReference type="InterPro" id="IPR002589">
    <property type="entry name" value="Macro_dom"/>
</dbReference>
<evidence type="ECO:0000256" key="1">
    <source>
        <dbReference type="ARBA" id="ARBA00004123"/>
    </source>
</evidence>
<dbReference type="GO" id="GO:0005737">
    <property type="term" value="C:cytoplasm"/>
    <property type="evidence" value="ECO:0007669"/>
    <property type="project" value="TreeGrafter"/>
</dbReference>